<keyword evidence="1" id="KW-0812">Transmembrane</keyword>
<reference evidence="2 3" key="1">
    <citation type="submission" date="2020-08" db="EMBL/GenBank/DDBJ databases">
        <title>Plant Genome Project.</title>
        <authorList>
            <person name="Zhang R.-G."/>
        </authorList>
    </citation>
    <scope>NUCLEOTIDE SEQUENCE [LARGE SCALE GENOMIC DNA]</scope>
    <source>
        <tissue evidence="2">Rhizome</tissue>
    </source>
</reference>
<evidence type="ECO:0000313" key="3">
    <source>
        <dbReference type="Proteomes" id="UP000734854"/>
    </source>
</evidence>
<feature type="transmembrane region" description="Helical" evidence="1">
    <location>
        <begin position="61"/>
        <end position="81"/>
    </location>
</feature>
<sequence length="209" mass="22924">MAVNYLYPSAFSTAAGFVFLQWWTVSSLEGMKAYGLIGREAGGDSLEVAGRALELLLSSHVIVVQFVNFVINVYFLVVLLLKAGPGFDGCLLLPNMSAPITCSYCARRGAAYDPSLTPPWMNQGMDGASSSSSVTSVAFGGIQMKMRQLASVSEKFYHGSLHDSAWNQWHSHTMVPTFPPSSSLRLNRNAAKDEHKCSWFTNQEYHIPC</sequence>
<protein>
    <submittedName>
        <fullName evidence="2">Uncharacterized protein</fullName>
    </submittedName>
</protein>
<accession>A0A8J5G847</accession>
<gene>
    <name evidence="2" type="ORF">ZIOFF_040107</name>
</gene>
<evidence type="ECO:0000313" key="2">
    <source>
        <dbReference type="EMBL" id="KAG6500264.1"/>
    </source>
</evidence>
<proteinExistence type="predicted"/>
<keyword evidence="3" id="KW-1185">Reference proteome</keyword>
<comment type="caution">
    <text evidence="2">The sequence shown here is derived from an EMBL/GenBank/DDBJ whole genome shotgun (WGS) entry which is preliminary data.</text>
</comment>
<evidence type="ECO:0000256" key="1">
    <source>
        <dbReference type="SAM" id="Phobius"/>
    </source>
</evidence>
<keyword evidence="1" id="KW-1133">Transmembrane helix</keyword>
<keyword evidence="1" id="KW-0472">Membrane</keyword>
<name>A0A8J5G847_ZINOF</name>
<dbReference type="Proteomes" id="UP000734854">
    <property type="component" value="Unassembled WGS sequence"/>
</dbReference>
<dbReference type="EMBL" id="JACMSC010000011">
    <property type="protein sequence ID" value="KAG6500264.1"/>
    <property type="molecule type" value="Genomic_DNA"/>
</dbReference>
<dbReference type="AlphaFoldDB" id="A0A8J5G847"/>
<feature type="transmembrane region" description="Helical" evidence="1">
    <location>
        <begin position="6"/>
        <end position="25"/>
    </location>
</feature>
<organism evidence="2 3">
    <name type="scientific">Zingiber officinale</name>
    <name type="common">Ginger</name>
    <name type="synonym">Amomum zingiber</name>
    <dbReference type="NCBI Taxonomy" id="94328"/>
    <lineage>
        <taxon>Eukaryota</taxon>
        <taxon>Viridiplantae</taxon>
        <taxon>Streptophyta</taxon>
        <taxon>Embryophyta</taxon>
        <taxon>Tracheophyta</taxon>
        <taxon>Spermatophyta</taxon>
        <taxon>Magnoliopsida</taxon>
        <taxon>Liliopsida</taxon>
        <taxon>Zingiberales</taxon>
        <taxon>Zingiberaceae</taxon>
        <taxon>Zingiber</taxon>
    </lineage>
</organism>